<dbReference type="InterPro" id="IPR002018">
    <property type="entry name" value="CarbesteraseB"/>
</dbReference>
<evidence type="ECO:0000259" key="2">
    <source>
        <dbReference type="Pfam" id="PF00135"/>
    </source>
</evidence>
<comment type="caution">
    <text evidence="3">The sequence shown here is derived from an EMBL/GenBank/DDBJ whole genome shotgun (WGS) entry which is preliminary data.</text>
</comment>
<keyword evidence="1" id="KW-0732">Signal</keyword>
<dbReference type="AlphaFoldDB" id="A0A642V828"/>
<gene>
    <name evidence="3" type="ORF">TRICI_001984</name>
</gene>
<feature type="chain" id="PRO_5024934357" description="Carboxylesterase type B domain-containing protein" evidence="1">
    <location>
        <begin position="18"/>
        <end position="499"/>
    </location>
</feature>
<evidence type="ECO:0000313" key="4">
    <source>
        <dbReference type="Proteomes" id="UP000761534"/>
    </source>
</evidence>
<reference evidence="3" key="1">
    <citation type="journal article" date="2019" name="G3 (Bethesda)">
        <title>Genome Assemblies of Two Rare Opportunistic Yeast Pathogens: Diutina rugosa (syn. Candida rugosa) and Trichomonascus ciferrii (syn. Candida ciferrii).</title>
        <authorList>
            <person name="Mixao V."/>
            <person name="Saus E."/>
            <person name="Hansen A.P."/>
            <person name="Lass-Florl C."/>
            <person name="Gabaldon T."/>
        </authorList>
    </citation>
    <scope>NUCLEOTIDE SEQUENCE</scope>
    <source>
        <strain evidence="3">CBS 4856</strain>
    </source>
</reference>
<organism evidence="3 4">
    <name type="scientific">Trichomonascus ciferrii</name>
    <dbReference type="NCBI Taxonomy" id="44093"/>
    <lineage>
        <taxon>Eukaryota</taxon>
        <taxon>Fungi</taxon>
        <taxon>Dikarya</taxon>
        <taxon>Ascomycota</taxon>
        <taxon>Saccharomycotina</taxon>
        <taxon>Dipodascomycetes</taxon>
        <taxon>Dipodascales</taxon>
        <taxon>Trichomonascaceae</taxon>
        <taxon>Trichomonascus</taxon>
        <taxon>Trichomonascus ciferrii complex</taxon>
    </lineage>
</organism>
<feature type="domain" description="Carboxylesterase type B" evidence="2">
    <location>
        <begin position="31"/>
        <end position="478"/>
    </location>
</feature>
<sequence>MKGLYCVLLGTLAAAEAFVADVGYAKYEGETTDYGVTNYYGIPFAAPPVEDLRWREPVAIEDSIEKNEEVVKATKVPSKCIQGTTDVEGSEDCLYLNMQVPKGATADSKLPVVVDIPDEGYASGQANDNGTYLIKQSDDSIIYVSVQYRLGIFGFLGGDQISQDGKKNVGLLDQRMALEWIKKHVVAFGGDPEKITLAAGSSALLQLVAYDGKQEDAPFHAAIVTSPLDAPMLTDENQNLEYHDVLNLANCQDLACLRSLSEDDFKAIAKKAYQKSYKQNGEGLTPWRPVLDGEFIKTLPQDAFSYFKYQNVSIIMEHTSHEGHKYTPTSLDTTEKEKQDIEQIFSECKDGFADRIFEIYPLSDYQNSTYEHRSAWFGDCFISCPTRSVVSHVGVNDGNPIYKSICDDETNTNIRSSTDKLEDASNAELAAKLAKYYISFIKTTGDPNTHKHSDAPEWPTYTMDADTLRIQDNSLEIKRDTDIKKGCDFFHYYTSCIRH</sequence>
<dbReference type="Pfam" id="PF00135">
    <property type="entry name" value="COesterase"/>
    <property type="match status" value="1"/>
</dbReference>
<dbReference type="Proteomes" id="UP000761534">
    <property type="component" value="Unassembled WGS sequence"/>
</dbReference>
<proteinExistence type="predicted"/>
<feature type="signal peptide" evidence="1">
    <location>
        <begin position="1"/>
        <end position="17"/>
    </location>
</feature>
<name>A0A642V828_9ASCO</name>
<dbReference type="VEuPathDB" id="FungiDB:TRICI_001984"/>
<evidence type="ECO:0000313" key="3">
    <source>
        <dbReference type="EMBL" id="KAA8915859.1"/>
    </source>
</evidence>
<dbReference type="EMBL" id="SWFS01000134">
    <property type="protein sequence ID" value="KAA8915859.1"/>
    <property type="molecule type" value="Genomic_DNA"/>
</dbReference>
<dbReference type="PANTHER" id="PTHR11559">
    <property type="entry name" value="CARBOXYLESTERASE"/>
    <property type="match status" value="1"/>
</dbReference>
<protein>
    <recommendedName>
        <fullName evidence="2">Carboxylesterase type B domain-containing protein</fullName>
    </recommendedName>
</protein>
<dbReference type="SUPFAM" id="SSF53474">
    <property type="entry name" value="alpha/beta-Hydrolases"/>
    <property type="match status" value="1"/>
</dbReference>
<dbReference type="InterPro" id="IPR029058">
    <property type="entry name" value="AB_hydrolase_fold"/>
</dbReference>
<dbReference type="Gene3D" id="3.40.50.1820">
    <property type="entry name" value="alpha/beta hydrolase"/>
    <property type="match status" value="1"/>
</dbReference>
<evidence type="ECO:0000256" key="1">
    <source>
        <dbReference type="SAM" id="SignalP"/>
    </source>
</evidence>
<accession>A0A642V828</accession>
<dbReference type="InterPro" id="IPR050309">
    <property type="entry name" value="Type-B_Carboxylest/Lipase"/>
</dbReference>
<dbReference type="OrthoDB" id="6846267at2759"/>
<keyword evidence="4" id="KW-1185">Reference proteome</keyword>